<dbReference type="Pfam" id="PF05065">
    <property type="entry name" value="Phage_capsid"/>
    <property type="match status" value="1"/>
</dbReference>
<evidence type="ECO:0000256" key="1">
    <source>
        <dbReference type="ARBA" id="ARBA00004328"/>
    </source>
</evidence>
<comment type="subcellular location">
    <subcellularLocation>
        <location evidence="1">Virion</location>
    </subcellularLocation>
</comment>
<feature type="region of interest" description="Disordered" evidence="3">
    <location>
        <begin position="419"/>
        <end position="442"/>
    </location>
</feature>
<feature type="domain" description="Phage capsid-like C-terminal" evidence="4">
    <location>
        <begin position="132"/>
        <end position="414"/>
    </location>
</feature>
<sequence>MKVNLAKLRNELRAMSKTQSELRSKLAAGRGTLTQEEVNSIENELYASFEKAEECRNAIFMEEAQRENERILAMRDDNESAHENREGRANQEYRKAFGNYLRNGFASHMLSNEDKKTLSEFRAQNTQDPSLGGYVVDTETIQTVQEEKFTWGALFALARKLRTQRGNAIQWPVSKEGLRRGVIVGEAQNHGKTETQFSTRTMGAHKMSSQIILVSDELLQDAYIDIAAYVTRIARQRVELGIDYYMVHGKGGENEPLGLIASIPKNQKVNVTLPTDPDAKRAAIFDAFIKVEHRVNSAYRKMPGFYRAISDSTLEQIRMWKDKNGNPIYIRDPKADWPETLFGDRLVIDNELPPLGENGCIIAGNFNSLVVREAGDMIIKRFDELYGETGQVGFLAWQRFGVVLEDESAFAMAVFDGSGEDSPVDPFHPMKTSQDGFEEETE</sequence>
<evidence type="ECO:0000256" key="2">
    <source>
        <dbReference type="ARBA" id="ARBA00022844"/>
    </source>
</evidence>
<dbReference type="SUPFAM" id="SSF56563">
    <property type="entry name" value="Major capsid protein gp5"/>
    <property type="match status" value="1"/>
</dbReference>
<dbReference type="Gene3D" id="3.30.2400.10">
    <property type="entry name" value="Major capsid protein gp5"/>
    <property type="match status" value="1"/>
</dbReference>
<evidence type="ECO:0000313" key="5">
    <source>
        <dbReference type="EMBL" id="QPX75121.1"/>
    </source>
</evidence>
<reference evidence="5 6" key="1">
    <citation type="submission" date="2020-09" db="EMBL/GenBank/DDBJ databases">
        <authorList>
            <person name="Hogan T.J."/>
            <person name="Wilson M.E."/>
            <person name="Walker J.K."/>
            <person name="Johnson L."/>
            <person name="Sharma R."/>
            <person name="Grose J.H."/>
        </authorList>
    </citation>
    <scope>NUCLEOTIDE SEQUENCE [LARGE SCALE GENOMIC DNA]</scope>
</reference>
<gene>
    <name evidence="5" type="ORF">BIGDOG_16</name>
</gene>
<dbReference type="GO" id="GO:0044423">
    <property type="term" value="C:virion component"/>
    <property type="evidence" value="ECO:0007669"/>
    <property type="project" value="UniProtKB-KW"/>
</dbReference>
<accession>A0A7T3NA14</accession>
<protein>
    <submittedName>
        <fullName evidence="5">Putative major capsid protein</fullName>
    </submittedName>
</protein>
<name>A0A7T3NA14_9CAUD</name>
<organism evidence="5 6">
    <name type="scientific">Serratia phage vB_SmaS_Bigdog</name>
    <dbReference type="NCBI Taxonomy" id="2777364"/>
    <lineage>
        <taxon>Viruses</taxon>
        <taxon>Duplodnaviria</taxon>
        <taxon>Heunggongvirae</taxon>
        <taxon>Uroviricota</taxon>
        <taxon>Caudoviricetes</taxon>
        <taxon>Bonzeevirus</taxon>
        <taxon>Bonzeevirus bigdog</taxon>
    </lineage>
</organism>
<dbReference type="InterPro" id="IPR024455">
    <property type="entry name" value="Phage_capsid"/>
</dbReference>
<evidence type="ECO:0000259" key="4">
    <source>
        <dbReference type="Pfam" id="PF05065"/>
    </source>
</evidence>
<evidence type="ECO:0000256" key="3">
    <source>
        <dbReference type="SAM" id="MobiDB-lite"/>
    </source>
</evidence>
<dbReference type="Gene3D" id="3.30.2320.10">
    <property type="entry name" value="hypothetical protein PF0899 domain"/>
    <property type="match status" value="1"/>
</dbReference>
<evidence type="ECO:0000313" key="6">
    <source>
        <dbReference type="Proteomes" id="UP000595656"/>
    </source>
</evidence>
<keyword evidence="6" id="KW-1185">Reference proteome</keyword>
<dbReference type="NCBIfam" id="TIGR01554">
    <property type="entry name" value="major_cap_HK97"/>
    <property type="match status" value="1"/>
</dbReference>
<proteinExistence type="predicted"/>
<dbReference type="EMBL" id="MW021763">
    <property type="protein sequence ID" value="QPX75121.1"/>
    <property type="molecule type" value="Genomic_DNA"/>
</dbReference>
<dbReference type="Proteomes" id="UP000595656">
    <property type="component" value="Segment"/>
</dbReference>
<keyword evidence="2" id="KW-0946">Virion</keyword>
<dbReference type="InterPro" id="IPR054612">
    <property type="entry name" value="Phage_capsid-like_C"/>
</dbReference>